<organism evidence="1">
    <name type="scientific">Podoviridae sp. ctZkC8</name>
    <dbReference type="NCBI Taxonomy" id="2825259"/>
    <lineage>
        <taxon>Viruses</taxon>
        <taxon>Duplodnaviria</taxon>
        <taxon>Heunggongvirae</taxon>
        <taxon>Uroviricota</taxon>
        <taxon>Caudoviricetes</taxon>
    </lineage>
</organism>
<protein>
    <submittedName>
        <fullName evidence="1">Uncharacterized protein</fullName>
    </submittedName>
</protein>
<reference evidence="1" key="1">
    <citation type="journal article" date="2021" name="Proc. Natl. Acad. Sci. U.S.A.">
        <title>A Catalog of Tens of Thousands of Viruses from Human Metagenomes Reveals Hidden Associations with Chronic Diseases.</title>
        <authorList>
            <person name="Tisza M.J."/>
            <person name="Buck C.B."/>
        </authorList>
    </citation>
    <scope>NUCLEOTIDE SEQUENCE</scope>
    <source>
        <strain evidence="1">CtZkC8</strain>
    </source>
</reference>
<name>A0A8S5UBV9_9CAUD</name>
<evidence type="ECO:0000313" key="1">
    <source>
        <dbReference type="EMBL" id="DAF91983.1"/>
    </source>
</evidence>
<accession>A0A8S5UBV9</accession>
<dbReference type="EMBL" id="BK016062">
    <property type="protein sequence ID" value="DAF91983.1"/>
    <property type="molecule type" value="Genomic_DNA"/>
</dbReference>
<sequence>MIKLLFRITWLSYQCCSRIILYSLHYQIRVHT</sequence>
<proteinExistence type="predicted"/>